<dbReference type="Proteomes" id="UP000323317">
    <property type="component" value="Unassembled WGS sequence"/>
</dbReference>
<evidence type="ECO:0000313" key="2">
    <source>
        <dbReference type="EMBL" id="TYR74353.1"/>
    </source>
</evidence>
<comment type="caution">
    <text evidence="2">The sequence shown here is derived from an EMBL/GenBank/DDBJ whole genome shotgun (WGS) entry which is preliminary data.</text>
</comment>
<dbReference type="SUPFAM" id="SSF56784">
    <property type="entry name" value="HAD-like"/>
    <property type="match status" value="1"/>
</dbReference>
<dbReference type="EMBL" id="VTEH01000012">
    <property type="protein sequence ID" value="TYR74353.1"/>
    <property type="molecule type" value="Genomic_DNA"/>
</dbReference>
<reference evidence="2 3" key="1">
    <citation type="submission" date="2019-08" db="EMBL/GenBank/DDBJ databases">
        <title>Bacillus genomes from the desert of Cuatro Cienegas, Coahuila.</title>
        <authorList>
            <person name="Olmedo-Alvarez G."/>
        </authorList>
    </citation>
    <scope>NUCLEOTIDE SEQUENCE [LARGE SCALE GENOMIC DNA]</scope>
    <source>
        <strain evidence="2 3">CH40_1T</strain>
    </source>
</reference>
<dbReference type="InterPro" id="IPR051540">
    <property type="entry name" value="S-2-haloacid_dehalogenase"/>
</dbReference>
<dbReference type="NCBIfam" id="TIGR01549">
    <property type="entry name" value="HAD-SF-IA-v1"/>
    <property type="match status" value="1"/>
</dbReference>
<dbReference type="PANTHER" id="PTHR43316">
    <property type="entry name" value="HYDROLASE, HALOACID DELAHOGENASE-RELATED"/>
    <property type="match status" value="1"/>
</dbReference>
<accession>A0A5D4KDU8</accession>
<dbReference type="AlphaFoldDB" id="A0A5D4KDU8"/>
<dbReference type="Gene3D" id="3.40.50.1000">
    <property type="entry name" value="HAD superfamily/HAD-like"/>
    <property type="match status" value="1"/>
</dbReference>
<evidence type="ECO:0000313" key="3">
    <source>
        <dbReference type="Proteomes" id="UP000323317"/>
    </source>
</evidence>
<dbReference type="InterPro" id="IPR006439">
    <property type="entry name" value="HAD-SF_hydro_IA"/>
</dbReference>
<keyword evidence="1 2" id="KW-0378">Hydrolase</keyword>
<dbReference type="PANTHER" id="PTHR43316:SF3">
    <property type="entry name" value="HALOACID DEHALOGENASE, TYPE II (AFU_ORTHOLOGUE AFUA_2G07750)-RELATED"/>
    <property type="match status" value="1"/>
</dbReference>
<evidence type="ECO:0000256" key="1">
    <source>
        <dbReference type="ARBA" id="ARBA00022801"/>
    </source>
</evidence>
<dbReference type="GO" id="GO:0016787">
    <property type="term" value="F:hydrolase activity"/>
    <property type="evidence" value="ECO:0007669"/>
    <property type="project" value="UniProtKB-KW"/>
</dbReference>
<dbReference type="PRINTS" id="PR00413">
    <property type="entry name" value="HADHALOGNASE"/>
</dbReference>
<protein>
    <submittedName>
        <fullName evidence="2">HAD family hydrolase</fullName>
    </submittedName>
</protein>
<gene>
    <name evidence="2" type="ORF">FZC79_14805</name>
</gene>
<dbReference type="Pfam" id="PF00702">
    <property type="entry name" value="Hydrolase"/>
    <property type="match status" value="1"/>
</dbReference>
<dbReference type="InterPro" id="IPR036412">
    <property type="entry name" value="HAD-like_sf"/>
</dbReference>
<proteinExistence type="predicted"/>
<dbReference type="RefSeq" id="WP_148947574.1">
    <property type="nucleotide sequence ID" value="NZ_VTEH01000012.1"/>
</dbReference>
<dbReference type="SFLD" id="SFLDS00003">
    <property type="entry name" value="Haloacid_Dehalogenase"/>
    <property type="match status" value="1"/>
</dbReference>
<name>A0A5D4KDU8_9BACI</name>
<dbReference type="InterPro" id="IPR023198">
    <property type="entry name" value="PGP-like_dom2"/>
</dbReference>
<sequence length="224" mass="25795">MSIKAFFLDFYGTVVHEDGEIISNICNQIKNNSRTEATLTEIGGFWWKEFSNLFQESHGETFKTQRVLETISLKNTLSNFGSTLDDNVLSELMFNHWMQPSIFNDSLEFFKHNTIPVYILSNIDTFDLKKAIEFHNLKVNGLITSEDVKSYKPRQEMFEQALKISNLSKDEVIHVGDSLSSDVNGAINMGIKSVWINRNNKEFKGKERPSFVINRLDELLDLEV</sequence>
<organism evidence="2 3">
    <name type="scientific">Rossellomorea vietnamensis</name>
    <dbReference type="NCBI Taxonomy" id="218284"/>
    <lineage>
        <taxon>Bacteria</taxon>
        <taxon>Bacillati</taxon>
        <taxon>Bacillota</taxon>
        <taxon>Bacilli</taxon>
        <taxon>Bacillales</taxon>
        <taxon>Bacillaceae</taxon>
        <taxon>Rossellomorea</taxon>
    </lineage>
</organism>
<dbReference type="InterPro" id="IPR023214">
    <property type="entry name" value="HAD_sf"/>
</dbReference>
<dbReference type="Gene3D" id="1.10.150.240">
    <property type="entry name" value="Putative phosphatase, domain 2"/>
    <property type="match status" value="1"/>
</dbReference>
<dbReference type="SFLD" id="SFLDG01129">
    <property type="entry name" value="C1.5:_HAD__Beta-PGM__Phosphata"/>
    <property type="match status" value="1"/>
</dbReference>